<organism evidence="1 2">
    <name type="scientific">Halorubrum rubrum</name>
    <dbReference type="NCBI Taxonomy" id="1126240"/>
    <lineage>
        <taxon>Archaea</taxon>
        <taxon>Methanobacteriati</taxon>
        <taxon>Methanobacteriota</taxon>
        <taxon>Stenosarchaea group</taxon>
        <taxon>Halobacteria</taxon>
        <taxon>Halobacteriales</taxon>
        <taxon>Haloferacaceae</taxon>
        <taxon>Halorubrum</taxon>
    </lineage>
</organism>
<evidence type="ECO:0000313" key="2">
    <source>
        <dbReference type="Proteomes" id="UP001596118"/>
    </source>
</evidence>
<dbReference type="AlphaFoldDB" id="A0ABD5QYP0"/>
<comment type="caution">
    <text evidence="1">The sequence shown here is derived from an EMBL/GenBank/DDBJ whole genome shotgun (WGS) entry which is preliminary data.</text>
</comment>
<evidence type="ECO:0000313" key="1">
    <source>
        <dbReference type="EMBL" id="MFC5277830.1"/>
    </source>
</evidence>
<accession>A0ABD5QYP0</accession>
<dbReference type="EMBL" id="JBHSKY010000003">
    <property type="protein sequence ID" value="MFC5277830.1"/>
    <property type="molecule type" value="Genomic_DNA"/>
</dbReference>
<dbReference type="Proteomes" id="UP001596118">
    <property type="component" value="Unassembled WGS sequence"/>
</dbReference>
<name>A0ABD5QYP0_9EURY</name>
<gene>
    <name evidence="1" type="ORF">ACFPM1_03475</name>
</gene>
<proteinExistence type="predicted"/>
<protein>
    <submittedName>
        <fullName evidence="1">ArsR family transcriptional regulator</fullName>
    </submittedName>
</protein>
<dbReference type="RefSeq" id="WP_256412347.1">
    <property type="nucleotide sequence ID" value="NZ_JANHDM010000009.1"/>
</dbReference>
<sequence length="109" mass="12312">MSESIVSPSFDSQLDALGHVARRRLLLALLDAGSEDDRSVAFDRLADDSPEEDALLSMRHLHLPKLEERGFVAVHPERRSVRRGPRFDEISPLLELLEANGDRLPDDWV</sequence>
<keyword evidence="2" id="KW-1185">Reference proteome</keyword>
<dbReference type="InterPro" id="IPR036388">
    <property type="entry name" value="WH-like_DNA-bd_sf"/>
</dbReference>
<reference evidence="1 2" key="1">
    <citation type="journal article" date="2019" name="Int. J. Syst. Evol. Microbiol.">
        <title>The Global Catalogue of Microorganisms (GCM) 10K type strain sequencing project: providing services to taxonomists for standard genome sequencing and annotation.</title>
        <authorList>
            <consortium name="The Broad Institute Genomics Platform"/>
            <consortium name="The Broad Institute Genome Sequencing Center for Infectious Disease"/>
            <person name="Wu L."/>
            <person name="Ma J."/>
        </authorList>
    </citation>
    <scope>NUCLEOTIDE SEQUENCE [LARGE SCALE GENOMIC DNA]</scope>
    <source>
        <strain evidence="1 2">CGMCC 1.12124</strain>
    </source>
</reference>
<dbReference type="Gene3D" id="1.10.10.10">
    <property type="entry name" value="Winged helix-like DNA-binding domain superfamily/Winged helix DNA-binding domain"/>
    <property type="match status" value="1"/>
</dbReference>